<organism evidence="2">
    <name type="scientific">Streptomyces sp. NBC_00180</name>
    <dbReference type="NCBI Taxonomy" id="2903632"/>
    <lineage>
        <taxon>Bacteria</taxon>
        <taxon>Bacillati</taxon>
        <taxon>Actinomycetota</taxon>
        <taxon>Actinomycetes</taxon>
        <taxon>Kitasatosporales</taxon>
        <taxon>Streptomycetaceae</taxon>
        <taxon>Streptomyces</taxon>
    </lineage>
</organism>
<protein>
    <submittedName>
        <fullName evidence="2">Uncharacterized protein</fullName>
    </submittedName>
</protein>
<gene>
    <name evidence="2" type="ORF">OG477_16545</name>
</gene>
<proteinExistence type="predicted"/>
<feature type="region of interest" description="Disordered" evidence="1">
    <location>
        <begin position="1"/>
        <end position="48"/>
    </location>
</feature>
<evidence type="ECO:0000256" key="1">
    <source>
        <dbReference type="SAM" id="MobiDB-lite"/>
    </source>
</evidence>
<name>A0AAU1HVQ2_9ACTN</name>
<feature type="compositionally biased region" description="Low complexity" evidence="1">
    <location>
        <begin position="1"/>
        <end position="17"/>
    </location>
</feature>
<dbReference type="EMBL" id="CP108140">
    <property type="protein sequence ID" value="WTP86886.1"/>
    <property type="molecule type" value="Genomic_DNA"/>
</dbReference>
<accession>A0AAU1HVQ2</accession>
<reference evidence="2" key="1">
    <citation type="submission" date="2022-10" db="EMBL/GenBank/DDBJ databases">
        <title>The complete genomes of actinobacterial strains from the NBC collection.</title>
        <authorList>
            <person name="Joergensen T.S."/>
            <person name="Alvarez Arevalo M."/>
            <person name="Sterndorff E.B."/>
            <person name="Faurdal D."/>
            <person name="Vuksanovic O."/>
            <person name="Mourched A.-S."/>
            <person name="Charusanti P."/>
            <person name="Shaw S."/>
            <person name="Blin K."/>
            <person name="Weber T."/>
        </authorList>
    </citation>
    <scope>NUCLEOTIDE SEQUENCE</scope>
    <source>
        <strain evidence="2">NBC 00180</strain>
    </source>
</reference>
<evidence type="ECO:0000313" key="2">
    <source>
        <dbReference type="EMBL" id="WTP86886.1"/>
    </source>
</evidence>
<sequence>MQNNTATAPTTGPTQAGLVKARRRIQAARERGVTPSDGGSTGRTDGND</sequence>
<dbReference type="AlphaFoldDB" id="A0AAU1HVQ2"/>